<keyword evidence="2" id="KW-1185">Reference proteome</keyword>
<dbReference type="EMBL" id="CACVBM020001618">
    <property type="protein sequence ID" value="CAA7055954.1"/>
    <property type="molecule type" value="Genomic_DNA"/>
</dbReference>
<protein>
    <submittedName>
        <fullName evidence="1">Uncharacterized protein</fullName>
    </submittedName>
</protein>
<comment type="caution">
    <text evidence="1">The sequence shown here is derived from an EMBL/GenBank/DDBJ whole genome shotgun (WGS) entry which is preliminary data.</text>
</comment>
<dbReference type="Proteomes" id="UP000467841">
    <property type="component" value="Unassembled WGS sequence"/>
</dbReference>
<evidence type="ECO:0000313" key="2">
    <source>
        <dbReference type="Proteomes" id="UP000467841"/>
    </source>
</evidence>
<evidence type="ECO:0000313" key="1">
    <source>
        <dbReference type="EMBL" id="CAA7055954.1"/>
    </source>
</evidence>
<gene>
    <name evidence="1" type="ORF">MERR_LOCUS43190</name>
</gene>
<accession>A0A6D2KV52</accession>
<proteinExistence type="predicted"/>
<reference evidence="1" key="1">
    <citation type="submission" date="2020-01" db="EMBL/GenBank/DDBJ databases">
        <authorList>
            <person name="Mishra B."/>
        </authorList>
    </citation>
    <scope>NUCLEOTIDE SEQUENCE [LARGE SCALE GENOMIC DNA]</scope>
</reference>
<dbReference type="AlphaFoldDB" id="A0A6D2KV52"/>
<sequence length="109" mass="12228">MPTASLPPHFLFLRFSCLHISFPSLIKSLRPWMCGSVSVPLTSVDDLLAAPGCGNLTQLDNHRIGKTTWFKHDNGKISKQIFKKLKSNILHSCAISRSLSTIMKSRRCF</sequence>
<name>A0A6D2KV52_9BRAS</name>
<organism evidence="1 2">
    <name type="scientific">Microthlaspi erraticum</name>
    <dbReference type="NCBI Taxonomy" id="1685480"/>
    <lineage>
        <taxon>Eukaryota</taxon>
        <taxon>Viridiplantae</taxon>
        <taxon>Streptophyta</taxon>
        <taxon>Embryophyta</taxon>
        <taxon>Tracheophyta</taxon>
        <taxon>Spermatophyta</taxon>
        <taxon>Magnoliopsida</taxon>
        <taxon>eudicotyledons</taxon>
        <taxon>Gunneridae</taxon>
        <taxon>Pentapetalae</taxon>
        <taxon>rosids</taxon>
        <taxon>malvids</taxon>
        <taxon>Brassicales</taxon>
        <taxon>Brassicaceae</taxon>
        <taxon>Coluteocarpeae</taxon>
        <taxon>Microthlaspi</taxon>
    </lineage>
</organism>